<keyword evidence="3" id="KW-1185">Reference proteome</keyword>
<feature type="compositionally biased region" description="Acidic residues" evidence="1">
    <location>
        <begin position="93"/>
        <end position="104"/>
    </location>
</feature>
<evidence type="ECO:0000313" key="2">
    <source>
        <dbReference type="EMBL" id="WPB54107.1"/>
    </source>
</evidence>
<accession>A0ABZ0PAS4</accession>
<dbReference type="RefSeq" id="WP_140031572.1">
    <property type="nucleotide sequence ID" value="NZ_CP137845.1"/>
</dbReference>
<organism evidence="2 3">
    <name type="scientific">Metamycoplasma equirhinis</name>
    <dbReference type="NCBI Taxonomy" id="92402"/>
    <lineage>
        <taxon>Bacteria</taxon>
        <taxon>Bacillati</taxon>
        <taxon>Mycoplasmatota</taxon>
        <taxon>Mycoplasmoidales</taxon>
        <taxon>Metamycoplasmataceae</taxon>
        <taxon>Metamycoplasma</taxon>
    </lineage>
</organism>
<dbReference type="Proteomes" id="UP001303601">
    <property type="component" value="Chromosome"/>
</dbReference>
<proteinExistence type="predicted"/>
<sequence>MDNEMKNPLEMLEKMIEEIYKAAKSMGIPDEEMREYFVKSFQDFESLGVSKDFNSEEVLEFVLKVLEKLMNNSKSDDKIETSNKSNDSKEEMTENSDDFEGEIN</sequence>
<dbReference type="GeneID" id="94493413"/>
<reference evidence="2" key="1">
    <citation type="submission" date="2023-11" db="EMBL/GenBank/DDBJ databases">
        <title>Completed genome sequence of Mycoplasma equirhinis type strain M432/72.</title>
        <authorList>
            <person name="Spergser J."/>
        </authorList>
    </citation>
    <scope>NUCLEOTIDE SEQUENCE [LARGE SCALE GENOMIC DNA]</scope>
    <source>
        <strain evidence="2">M432/72</strain>
    </source>
</reference>
<evidence type="ECO:0000256" key="1">
    <source>
        <dbReference type="SAM" id="MobiDB-lite"/>
    </source>
</evidence>
<evidence type="ECO:0000313" key="3">
    <source>
        <dbReference type="Proteomes" id="UP001303601"/>
    </source>
</evidence>
<dbReference type="EMBL" id="CP137845">
    <property type="protein sequence ID" value="WPB54107.1"/>
    <property type="molecule type" value="Genomic_DNA"/>
</dbReference>
<name>A0ABZ0PAS4_9BACT</name>
<feature type="region of interest" description="Disordered" evidence="1">
    <location>
        <begin position="74"/>
        <end position="104"/>
    </location>
</feature>
<protein>
    <submittedName>
        <fullName evidence="2">Uncharacterized protein</fullName>
    </submittedName>
</protein>
<gene>
    <name evidence="2" type="ORF">R9B83_00840</name>
</gene>
<feature type="compositionally biased region" description="Basic and acidic residues" evidence="1">
    <location>
        <begin position="74"/>
        <end position="92"/>
    </location>
</feature>